<reference evidence="1" key="1">
    <citation type="submission" date="2020-03" db="EMBL/GenBank/DDBJ databases">
        <title>The deep terrestrial virosphere.</title>
        <authorList>
            <person name="Holmfeldt K."/>
            <person name="Nilsson E."/>
            <person name="Simone D."/>
            <person name="Lopez-Fernandez M."/>
            <person name="Wu X."/>
            <person name="de Brujin I."/>
            <person name="Lundin D."/>
            <person name="Andersson A."/>
            <person name="Bertilsson S."/>
            <person name="Dopson M."/>
        </authorList>
    </citation>
    <scope>NUCLEOTIDE SEQUENCE</scope>
    <source>
        <strain evidence="1">MM171A02138</strain>
    </source>
</reference>
<dbReference type="AlphaFoldDB" id="A0A6M3LTR7"/>
<gene>
    <name evidence="1" type="ORF">MM171A02138_0005</name>
</gene>
<evidence type="ECO:0000313" key="1">
    <source>
        <dbReference type="EMBL" id="QJA98203.1"/>
    </source>
</evidence>
<accession>A0A6M3LTR7</accession>
<dbReference type="EMBL" id="MT143561">
    <property type="protein sequence ID" value="QJA98203.1"/>
    <property type="molecule type" value="Genomic_DNA"/>
</dbReference>
<sequence length="97" mass="9696">MPGQLPGTNVLTVIMQAPADIVGLATRQMTETVDIFGMGMQRLGAELAVPPDIAGLALPPLPGMAPAAAPPAAAPPAAAPLAARARARNGLGRKIIV</sequence>
<protein>
    <submittedName>
        <fullName evidence="1">Uncharacterized protein</fullName>
    </submittedName>
</protein>
<organism evidence="1">
    <name type="scientific">viral metagenome</name>
    <dbReference type="NCBI Taxonomy" id="1070528"/>
    <lineage>
        <taxon>unclassified sequences</taxon>
        <taxon>metagenomes</taxon>
        <taxon>organismal metagenomes</taxon>
    </lineage>
</organism>
<proteinExistence type="predicted"/>
<name>A0A6M3LTR7_9ZZZZ</name>